<proteinExistence type="predicted"/>
<keyword evidence="2" id="KW-1185">Reference proteome</keyword>
<protein>
    <submittedName>
        <fullName evidence="1">Uncharacterized protein</fullName>
    </submittedName>
</protein>
<dbReference type="AlphaFoldDB" id="A0A158DZZ0"/>
<reference evidence="2" key="1">
    <citation type="submission" date="2016-01" db="EMBL/GenBank/DDBJ databases">
        <authorList>
            <person name="Peeters Charlotte."/>
        </authorList>
    </citation>
    <scope>NUCLEOTIDE SEQUENCE [LARGE SCALE GENOMIC DNA]</scope>
</reference>
<name>A0A158DZZ0_9BURK</name>
<dbReference type="Proteomes" id="UP000054624">
    <property type="component" value="Unassembled WGS sequence"/>
</dbReference>
<sequence>MVHKVTATQEVLKPPAPIGKRQSRIWLLQDRFNGKSYVGDIGVDHAELEGPQEVSVTGVHASITAWMRDC</sequence>
<accession>A0A158DZZ0</accession>
<evidence type="ECO:0000313" key="2">
    <source>
        <dbReference type="Proteomes" id="UP000054624"/>
    </source>
</evidence>
<dbReference type="STRING" id="1777137.AWB76_07685"/>
<evidence type="ECO:0000313" key="1">
    <source>
        <dbReference type="EMBL" id="SAK99257.1"/>
    </source>
</evidence>
<organism evidence="1 2">
    <name type="scientific">Caballeronia temeraria</name>
    <dbReference type="NCBI Taxonomy" id="1777137"/>
    <lineage>
        <taxon>Bacteria</taxon>
        <taxon>Pseudomonadati</taxon>
        <taxon>Pseudomonadota</taxon>
        <taxon>Betaproteobacteria</taxon>
        <taxon>Burkholderiales</taxon>
        <taxon>Burkholderiaceae</taxon>
        <taxon>Caballeronia</taxon>
    </lineage>
</organism>
<dbReference type="EMBL" id="FCOI02000063">
    <property type="protein sequence ID" value="SAK99257.1"/>
    <property type="molecule type" value="Genomic_DNA"/>
</dbReference>
<gene>
    <name evidence="1" type="ORF">AWB76_07685</name>
</gene>